<evidence type="ECO:0000256" key="5">
    <source>
        <dbReference type="SAM" id="MobiDB-lite"/>
    </source>
</evidence>
<dbReference type="GO" id="GO:0003841">
    <property type="term" value="F:1-acylglycerol-3-phosphate O-acyltransferase activity"/>
    <property type="evidence" value="ECO:0007669"/>
    <property type="project" value="UniProtKB-UniRule"/>
</dbReference>
<evidence type="ECO:0000256" key="2">
    <source>
        <dbReference type="ARBA" id="ARBA00022679"/>
    </source>
</evidence>
<evidence type="ECO:0000256" key="6">
    <source>
        <dbReference type="SAM" id="Phobius"/>
    </source>
</evidence>
<name>A0AAD2GST9_9AGAR</name>
<sequence length="353" mass="37909">MAALLALLKPVAYVSLPFVALQSWPLGRYYSRTVVYVSTMGFVATISAFVAAGMSAMGSRFDVNFVVARTFYYLAGSVLGITIEIEGEEYLRDEKDGGAMPAVLLANHQSMLDILPVGRAMPKQTSMTSKKSLQFSPLGPFMTMSGAIFIDRGNSAKAMHSLDDAVKTMRAKRISLWMFPEGTRHQSPEPSMLPFKKGGFHLAIQAGFPIIPIVFSNYWSLYHKGVFTSGTIRIKVLPPVPTAGLTKADIPELIERVRGQMIATLIEISPAAPASAEVPSKEQPTVAEEVVSAAVSESVRAMPDDATIDTVNAEKTPSTTATEVSSVAGSSNDSVETDQEEEGMVLVGRPVPA</sequence>
<dbReference type="SUPFAM" id="SSF69593">
    <property type="entry name" value="Glycerol-3-phosphate (1)-acyltransferase"/>
    <property type="match status" value="1"/>
</dbReference>
<keyword evidence="4" id="KW-0594">Phospholipid biosynthesis</keyword>
<keyword evidence="4" id="KW-0444">Lipid biosynthesis</keyword>
<dbReference type="Pfam" id="PF01553">
    <property type="entry name" value="Acyltransferase"/>
    <property type="match status" value="1"/>
</dbReference>
<dbReference type="GO" id="GO:0005783">
    <property type="term" value="C:endoplasmic reticulum"/>
    <property type="evidence" value="ECO:0007669"/>
    <property type="project" value="TreeGrafter"/>
</dbReference>
<evidence type="ECO:0000313" key="8">
    <source>
        <dbReference type="EMBL" id="CAK5262906.1"/>
    </source>
</evidence>
<proteinExistence type="inferred from homology"/>
<keyword evidence="2 4" id="KW-0808">Transferase</keyword>
<evidence type="ECO:0000313" key="9">
    <source>
        <dbReference type="Proteomes" id="UP001295794"/>
    </source>
</evidence>
<feature type="compositionally biased region" description="Polar residues" evidence="5">
    <location>
        <begin position="309"/>
        <end position="334"/>
    </location>
</feature>
<comment type="catalytic activity">
    <reaction evidence="4">
        <text>a 1-acyl-sn-glycero-3-phosphate + an acyl-CoA = a 1,2-diacyl-sn-glycero-3-phosphate + CoA</text>
        <dbReference type="Rhea" id="RHEA:19709"/>
        <dbReference type="ChEBI" id="CHEBI:57287"/>
        <dbReference type="ChEBI" id="CHEBI:57970"/>
        <dbReference type="ChEBI" id="CHEBI:58342"/>
        <dbReference type="ChEBI" id="CHEBI:58608"/>
        <dbReference type="EC" id="2.3.1.51"/>
    </reaction>
</comment>
<evidence type="ECO:0000256" key="1">
    <source>
        <dbReference type="ARBA" id="ARBA00008655"/>
    </source>
</evidence>
<evidence type="ECO:0000256" key="4">
    <source>
        <dbReference type="RuleBase" id="RU361267"/>
    </source>
</evidence>
<dbReference type="GO" id="GO:0006654">
    <property type="term" value="P:phosphatidic acid biosynthetic process"/>
    <property type="evidence" value="ECO:0007669"/>
    <property type="project" value="TreeGrafter"/>
</dbReference>
<feature type="domain" description="Phospholipid/glycerol acyltransferase" evidence="7">
    <location>
        <begin position="102"/>
        <end position="218"/>
    </location>
</feature>
<organism evidence="8 9">
    <name type="scientific">Mycena citricolor</name>
    <dbReference type="NCBI Taxonomy" id="2018698"/>
    <lineage>
        <taxon>Eukaryota</taxon>
        <taxon>Fungi</taxon>
        <taxon>Dikarya</taxon>
        <taxon>Basidiomycota</taxon>
        <taxon>Agaricomycotina</taxon>
        <taxon>Agaricomycetes</taxon>
        <taxon>Agaricomycetidae</taxon>
        <taxon>Agaricales</taxon>
        <taxon>Marasmiineae</taxon>
        <taxon>Mycenaceae</taxon>
        <taxon>Mycena</taxon>
    </lineage>
</organism>
<dbReference type="AlphaFoldDB" id="A0AAD2GST9"/>
<keyword evidence="4" id="KW-1208">Phospholipid metabolism</keyword>
<dbReference type="GO" id="GO:0016020">
    <property type="term" value="C:membrane"/>
    <property type="evidence" value="ECO:0007669"/>
    <property type="project" value="InterPro"/>
</dbReference>
<feature type="transmembrane region" description="Helical" evidence="6">
    <location>
        <begin position="33"/>
        <end position="52"/>
    </location>
</feature>
<dbReference type="EMBL" id="CAVNYO010000028">
    <property type="protein sequence ID" value="CAK5262906.1"/>
    <property type="molecule type" value="Genomic_DNA"/>
</dbReference>
<comment type="similarity">
    <text evidence="1 4">Belongs to the 1-acyl-sn-glycerol-3-phosphate acyltransferase family.</text>
</comment>
<comment type="domain">
    <text evidence="4">The HXXXXD motif is essential for acyltransferase activity and may constitute the binding site for the phosphate moiety of the glycerol-3-phosphate.</text>
</comment>
<feature type="region of interest" description="Disordered" evidence="5">
    <location>
        <begin position="304"/>
        <end position="353"/>
    </location>
</feature>
<keyword evidence="4" id="KW-0443">Lipid metabolism</keyword>
<keyword evidence="9" id="KW-1185">Reference proteome</keyword>
<evidence type="ECO:0000256" key="3">
    <source>
        <dbReference type="ARBA" id="ARBA00023315"/>
    </source>
</evidence>
<gene>
    <name evidence="8" type="ORF">MYCIT1_LOCUS1973</name>
</gene>
<protein>
    <recommendedName>
        <fullName evidence="4">1-acyl-sn-glycerol-3-phosphate acyltransferase</fullName>
        <ecNumber evidence="4">2.3.1.51</ecNumber>
    </recommendedName>
</protein>
<keyword evidence="3 4" id="KW-0012">Acyltransferase</keyword>
<reference evidence="8" key="1">
    <citation type="submission" date="2023-11" db="EMBL/GenBank/DDBJ databases">
        <authorList>
            <person name="De Vega J J."/>
            <person name="De Vega J J."/>
        </authorList>
    </citation>
    <scope>NUCLEOTIDE SEQUENCE</scope>
</reference>
<dbReference type="InterPro" id="IPR002123">
    <property type="entry name" value="Plipid/glycerol_acylTrfase"/>
</dbReference>
<dbReference type="Proteomes" id="UP001295794">
    <property type="component" value="Unassembled WGS sequence"/>
</dbReference>
<dbReference type="SMART" id="SM00563">
    <property type="entry name" value="PlsC"/>
    <property type="match status" value="1"/>
</dbReference>
<evidence type="ECO:0000259" key="7">
    <source>
        <dbReference type="SMART" id="SM00563"/>
    </source>
</evidence>
<dbReference type="NCBIfam" id="TIGR00530">
    <property type="entry name" value="AGP_acyltrn"/>
    <property type="match status" value="1"/>
</dbReference>
<dbReference type="PANTHER" id="PTHR10434">
    <property type="entry name" value="1-ACYL-SN-GLYCEROL-3-PHOSPHATE ACYLTRANSFERASE"/>
    <property type="match status" value="1"/>
</dbReference>
<accession>A0AAD2GST9</accession>
<keyword evidence="6" id="KW-0472">Membrane</keyword>
<keyword evidence="6" id="KW-1133">Transmembrane helix</keyword>
<keyword evidence="6" id="KW-0812">Transmembrane</keyword>
<dbReference type="EC" id="2.3.1.51" evidence="4"/>
<comment type="caution">
    <text evidence="8">The sequence shown here is derived from an EMBL/GenBank/DDBJ whole genome shotgun (WGS) entry which is preliminary data.</text>
</comment>
<dbReference type="InterPro" id="IPR004552">
    <property type="entry name" value="AGP_acyltrans"/>
</dbReference>
<dbReference type="CDD" id="cd07989">
    <property type="entry name" value="LPLAT_AGPAT-like"/>
    <property type="match status" value="1"/>
</dbReference>
<dbReference type="PANTHER" id="PTHR10434:SF11">
    <property type="entry name" value="1-ACYL-SN-GLYCEROL-3-PHOSPHATE ACYLTRANSFERASE"/>
    <property type="match status" value="1"/>
</dbReference>